<evidence type="ECO:0000256" key="1">
    <source>
        <dbReference type="ARBA" id="ARBA00004202"/>
    </source>
</evidence>
<dbReference type="InterPro" id="IPR043149">
    <property type="entry name" value="TagF_N"/>
</dbReference>
<keyword evidence="8" id="KW-1185">Reference proteome</keyword>
<dbReference type="GO" id="GO:0019350">
    <property type="term" value="P:teichoic acid biosynthetic process"/>
    <property type="evidence" value="ECO:0007669"/>
    <property type="project" value="UniProtKB-KW"/>
</dbReference>
<evidence type="ECO:0000256" key="3">
    <source>
        <dbReference type="ARBA" id="ARBA00022475"/>
    </source>
</evidence>
<sequence>MGRLKKLKLTILRHVFNQFYQLCYHLRGPQQKRVVFATMRNTELADNLKALHHQFEQAESDYDIRVLCFHYDRSRLSKLGFVWASLRSLYDLATAELFIIDDYFFPLYAVNKHADNQVIQLWHAIGSLKKFGLSLPGAQHSVIKPHTNYDWVLINAEADKPAYTDAFDIDASHVLALGSPMLDQLATQSLTVSHRPQRLLYAPTYRKGNAKVVTTYIRDFLKASQDLTEPWELYVSVHPYLKLPALQGSLAPNIHLFQDPEQVKQLLPTIDVFITDYSSLSLTFSYFERPILLFTPDYATYRLHCGFYVDYYHYLGAPHYAKATQVIAAINQQVPTLDLSYVKQLKQRTFPHQDGHNSQRVFDFLTNLI</sequence>
<evidence type="ECO:0000256" key="4">
    <source>
        <dbReference type="ARBA" id="ARBA00022679"/>
    </source>
</evidence>
<dbReference type="GO" id="GO:0005886">
    <property type="term" value="C:plasma membrane"/>
    <property type="evidence" value="ECO:0007669"/>
    <property type="project" value="UniProtKB-SubCell"/>
</dbReference>
<name>A0A660E4V8_9LACO</name>
<dbReference type="InterPro" id="IPR007554">
    <property type="entry name" value="Glycerophosphate_synth"/>
</dbReference>
<evidence type="ECO:0000256" key="6">
    <source>
        <dbReference type="ARBA" id="ARBA00023136"/>
    </source>
</evidence>
<dbReference type="Gene3D" id="3.40.50.12580">
    <property type="match status" value="1"/>
</dbReference>
<dbReference type="Pfam" id="PF04464">
    <property type="entry name" value="Glyphos_transf"/>
    <property type="match status" value="1"/>
</dbReference>
<comment type="subcellular location">
    <subcellularLocation>
        <location evidence="1">Cell membrane</location>
        <topology evidence="1">Peripheral membrane protein</topology>
    </subcellularLocation>
</comment>
<dbReference type="RefSeq" id="WP_130851635.1">
    <property type="nucleotide sequence ID" value="NZ_UYIG01000079.1"/>
</dbReference>
<dbReference type="SUPFAM" id="SSF53756">
    <property type="entry name" value="UDP-Glycosyltransferase/glycogen phosphorylase"/>
    <property type="match status" value="1"/>
</dbReference>
<evidence type="ECO:0000313" key="8">
    <source>
        <dbReference type="Proteomes" id="UP000289996"/>
    </source>
</evidence>
<keyword evidence="4 7" id="KW-0808">Transferase</keyword>
<keyword evidence="5" id="KW-0777">Teichoic acid biosynthesis</keyword>
<evidence type="ECO:0000313" key="7">
    <source>
        <dbReference type="EMBL" id="VDG27991.1"/>
    </source>
</evidence>
<dbReference type="InterPro" id="IPR043148">
    <property type="entry name" value="TagF_C"/>
</dbReference>
<comment type="similarity">
    <text evidence="2">Belongs to the CDP-glycerol glycerophosphotransferase family.</text>
</comment>
<organism evidence="7 8">
    <name type="scientific">Lactiplantibacillus mudanjiangensis</name>
    <dbReference type="NCBI Taxonomy" id="1296538"/>
    <lineage>
        <taxon>Bacteria</taxon>
        <taxon>Bacillati</taxon>
        <taxon>Bacillota</taxon>
        <taxon>Bacilli</taxon>
        <taxon>Lactobacillales</taxon>
        <taxon>Lactobacillaceae</taxon>
        <taxon>Lactiplantibacillus</taxon>
    </lineage>
</organism>
<dbReference type="PANTHER" id="PTHR37316">
    <property type="entry name" value="TEICHOIC ACID GLYCEROL-PHOSPHATE PRIMASE"/>
    <property type="match status" value="1"/>
</dbReference>
<dbReference type="OrthoDB" id="9811865at2"/>
<dbReference type="GO" id="GO:0047355">
    <property type="term" value="F:CDP-glycerol glycerophosphotransferase activity"/>
    <property type="evidence" value="ECO:0007669"/>
    <property type="project" value="InterPro"/>
</dbReference>
<reference evidence="7 8" key="1">
    <citation type="submission" date="2018-11" db="EMBL/GenBank/DDBJ databases">
        <authorList>
            <person name="Wuyts S."/>
        </authorList>
    </citation>
    <scope>NUCLEOTIDE SEQUENCE [LARGE SCALE GENOMIC DNA]</scope>
    <source>
        <strain evidence="7">Lactobacillus mudanjiangensis AMBF249</strain>
    </source>
</reference>
<dbReference type="Gene3D" id="3.40.50.11820">
    <property type="match status" value="1"/>
</dbReference>
<evidence type="ECO:0000256" key="2">
    <source>
        <dbReference type="ARBA" id="ARBA00010488"/>
    </source>
</evidence>
<keyword evidence="6" id="KW-0472">Membrane</keyword>
<dbReference type="EMBL" id="UYIG01000079">
    <property type="protein sequence ID" value="VDG27991.1"/>
    <property type="molecule type" value="Genomic_DNA"/>
</dbReference>
<evidence type="ECO:0000256" key="5">
    <source>
        <dbReference type="ARBA" id="ARBA00022944"/>
    </source>
</evidence>
<dbReference type="AlphaFoldDB" id="A0A660E4V8"/>
<dbReference type="PANTHER" id="PTHR37316:SF1">
    <property type="entry name" value="TEICHOIC ACID GLYCEROL-PHOSPHATE PRIMASE"/>
    <property type="match status" value="1"/>
</dbReference>
<dbReference type="InterPro" id="IPR051612">
    <property type="entry name" value="Teichoic_Acid_Biosynth"/>
</dbReference>
<proteinExistence type="inferred from homology"/>
<accession>A0A660E4V8</accession>
<dbReference type="Proteomes" id="UP000289996">
    <property type="component" value="Unassembled WGS sequence"/>
</dbReference>
<keyword evidence="3" id="KW-1003">Cell membrane</keyword>
<protein>
    <submittedName>
        <fullName evidence="7">Ribitolphosphotransferase [Lactobacillus sp.]</fullName>
    </submittedName>
</protein>
<gene>
    <name evidence="7" type="ORF">MUDAN_MDHGFNIF_02797</name>
</gene>